<keyword evidence="1" id="KW-0472">Membrane</keyword>
<organism evidence="2 3">
    <name type="scientific">Candidatus Macondimonas diazotrophica</name>
    <dbReference type="NCBI Taxonomy" id="2305248"/>
    <lineage>
        <taxon>Bacteria</taxon>
        <taxon>Pseudomonadati</taxon>
        <taxon>Pseudomonadota</taxon>
        <taxon>Gammaproteobacteria</taxon>
        <taxon>Chromatiales</taxon>
        <taxon>Ectothiorhodospiraceae</taxon>
        <taxon>Candidatus Macondimonas</taxon>
    </lineage>
</organism>
<evidence type="ECO:0000256" key="1">
    <source>
        <dbReference type="SAM" id="Phobius"/>
    </source>
</evidence>
<name>A0A4Z0F9J9_9GAMM</name>
<dbReference type="EMBL" id="SRIO01000013">
    <property type="protein sequence ID" value="TFZ82037.1"/>
    <property type="molecule type" value="Genomic_DNA"/>
</dbReference>
<dbReference type="OrthoDB" id="9780267at2"/>
<reference evidence="2 3" key="1">
    <citation type="journal article" date="2019" name="ISME J.">
        <title>Candidatus Macondimonas diazotrophica, a novel gammaproteobacterial genus dominating crude-oil-contaminated coastal sediments.</title>
        <authorList>
            <person name="Karthikeyan S."/>
            <person name="Konstantinidis K."/>
        </authorList>
    </citation>
    <scope>NUCLEOTIDE SEQUENCE [LARGE SCALE GENOMIC DNA]</scope>
    <source>
        <strain evidence="2 3">KTK01</strain>
    </source>
</reference>
<keyword evidence="1" id="KW-1133">Transmembrane helix</keyword>
<dbReference type="Proteomes" id="UP000297890">
    <property type="component" value="Unassembled WGS sequence"/>
</dbReference>
<feature type="transmembrane region" description="Helical" evidence="1">
    <location>
        <begin position="72"/>
        <end position="93"/>
    </location>
</feature>
<accession>A0A4Z0F9J9</accession>
<evidence type="ECO:0000313" key="2">
    <source>
        <dbReference type="EMBL" id="TFZ82037.1"/>
    </source>
</evidence>
<protein>
    <submittedName>
        <fullName evidence="2">DUF502 domain-containing protein</fullName>
    </submittedName>
</protein>
<dbReference type="RefSeq" id="WP_135282323.1">
    <property type="nucleotide sequence ID" value="NZ_SRIO01000013.1"/>
</dbReference>
<keyword evidence="1" id="KW-0812">Transmembrane</keyword>
<sequence length="226" mass="25194">MQWRKSKWHSQRYLVTGIVTIIPLWITWWIMAFVFDQLTVISMPAVRTLASRLNGPSDPLVSLLAHPAMQSLVAALLTLVLLYLLGLLASFVIGRRLIALMEGILHRIPLVQTIYGGIRQLMRSLESHPNKPQRVVLIEFPGPHMRAVGFVTRILIDEETGTELAAVYVPTTPNPTSGYAQIVPTDRLIATDWSVDEGMRFIISGGTISPDRVRYFDSAAVNAPKP</sequence>
<feature type="transmembrane region" description="Helical" evidence="1">
    <location>
        <begin position="12"/>
        <end position="35"/>
    </location>
</feature>
<keyword evidence="3" id="KW-1185">Reference proteome</keyword>
<comment type="caution">
    <text evidence="2">The sequence shown here is derived from an EMBL/GenBank/DDBJ whole genome shotgun (WGS) entry which is preliminary data.</text>
</comment>
<gene>
    <name evidence="2" type="ORF">E4680_10310</name>
</gene>
<dbReference type="InterPro" id="IPR007462">
    <property type="entry name" value="COV1-like"/>
</dbReference>
<dbReference type="AlphaFoldDB" id="A0A4Z0F9J9"/>
<dbReference type="PANTHER" id="PTHR31876:SF26">
    <property type="entry name" value="PROTEIN LIKE COV 2"/>
    <property type="match status" value="1"/>
</dbReference>
<dbReference type="Pfam" id="PF04367">
    <property type="entry name" value="DUF502"/>
    <property type="match status" value="1"/>
</dbReference>
<evidence type="ECO:0000313" key="3">
    <source>
        <dbReference type="Proteomes" id="UP000297890"/>
    </source>
</evidence>
<dbReference type="PANTHER" id="PTHR31876">
    <property type="entry name" value="COV-LIKE PROTEIN 1"/>
    <property type="match status" value="1"/>
</dbReference>
<proteinExistence type="predicted"/>